<protein>
    <submittedName>
        <fullName evidence="1">Uncharacterized protein</fullName>
    </submittedName>
</protein>
<dbReference type="Proteomes" id="UP001732700">
    <property type="component" value="Chromosome 5C"/>
</dbReference>
<reference evidence="1" key="2">
    <citation type="submission" date="2025-09" db="UniProtKB">
        <authorList>
            <consortium name="EnsemblPlants"/>
        </authorList>
    </citation>
    <scope>IDENTIFICATION</scope>
</reference>
<keyword evidence="2" id="KW-1185">Reference proteome</keyword>
<evidence type="ECO:0000313" key="2">
    <source>
        <dbReference type="Proteomes" id="UP001732700"/>
    </source>
</evidence>
<name>A0ACD5XQS1_AVESA</name>
<sequence length="297" mass="33110">MKQGTSCGLELCSEGVFSCARMGRMDSVSRSSDPDLRRDSSPSQTDAARRDGPRVLRCRRILPGGARPPRYRSLGRAPARPRRRERAAAGRRGRYSHPVFALGSFWRSEAAFGCLPGVIRTSVGYAGGSKTNPEYRNLADHAECVKVEYNPRLIQYKQLLDVFWASHDPREVFGQGPDVGNQYRSVIFTNATIEARLAGLSKEREQAKDRSSVITTQIQPVGVFYPAEPEHQKFELKRKPFLVQLAGNLPEEELLSSTIAAKLNAYAADLCPPKTHKRISSKIDEIAKKGWPILKDI</sequence>
<dbReference type="EnsemblPlants" id="AVESA.00010b.r2.5CG0864520.1">
    <property type="protein sequence ID" value="AVESA.00010b.r2.5CG0864520.1.CDS"/>
    <property type="gene ID" value="AVESA.00010b.r2.5CG0864520"/>
</dbReference>
<proteinExistence type="predicted"/>
<organism evidence="1 2">
    <name type="scientific">Avena sativa</name>
    <name type="common">Oat</name>
    <dbReference type="NCBI Taxonomy" id="4498"/>
    <lineage>
        <taxon>Eukaryota</taxon>
        <taxon>Viridiplantae</taxon>
        <taxon>Streptophyta</taxon>
        <taxon>Embryophyta</taxon>
        <taxon>Tracheophyta</taxon>
        <taxon>Spermatophyta</taxon>
        <taxon>Magnoliopsida</taxon>
        <taxon>Liliopsida</taxon>
        <taxon>Poales</taxon>
        <taxon>Poaceae</taxon>
        <taxon>BOP clade</taxon>
        <taxon>Pooideae</taxon>
        <taxon>Poodae</taxon>
        <taxon>Poeae</taxon>
        <taxon>Poeae Chloroplast Group 1 (Aveneae type)</taxon>
        <taxon>Aveninae</taxon>
        <taxon>Avena</taxon>
    </lineage>
</organism>
<accession>A0ACD5XQS1</accession>
<evidence type="ECO:0000313" key="1">
    <source>
        <dbReference type="EnsemblPlants" id="AVESA.00010b.r2.5CG0864520.1.CDS"/>
    </source>
</evidence>
<reference evidence="1" key="1">
    <citation type="submission" date="2021-05" db="EMBL/GenBank/DDBJ databases">
        <authorList>
            <person name="Scholz U."/>
            <person name="Mascher M."/>
            <person name="Fiebig A."/>
        </authorList>
    </citation>
    <scope>NUCLEOTIDE SEQUENCE [LARGE SCALE GENOMIC DNA]</scope>
</reference>